<evidence type="ECO:0000313" key="3">
    <source>
        <dbReference type="Proteomes" id="UP001175000"/>
    </source>
</evidence>
<keyword evidence="3" id="KW-1185">Reference proteome</keyword>
<keyword evidence="1" id="KW-0472">Membrane</keyword>
<name>A0AA39XH47_9PEZI</name>
<accession>A0AA39XH47</accession>
<keyword evidence="1" id="KW-0812">Transmembrane</keyword>
<keyword evidence="1" id="KW-1133">Transmembrane helix</keyword>
<feature type="transmembrane region" description="Helical" evidence="1">
    <location>
        <begin position="112"/>
        <end position="134"/>
    </location>
</feature>
<protein>
    <submittedName>
        <fullName evidence="2">Uncharacterized protein</fullName>
    </submittedName>
</protein>
<evidence type="ECO:0000256" key="1">
    <source>
        <dbReference type="SAM" id="Phobius"/>
    </source>
</evidence>
<dbReference type="EMBL" id="JAULSU010000001">
    <property type="protein sequence ID" value="KAK0633886.1"/>
    <property type="molecule type" value="Genomic_DNA"/>
</dbReference>
<proteinExistence type="predicted"/>
<evidence type="ECO:0000313" key="2">
    <source>
        <dbReference type="EMBL" id="KAK0633886.1"/>
    </source>
</evidence>
<dbReference type="Proteomes" id="UP001175000">
    <property type="component" value="Unassembled WGS sequence"/>
</dbReference>
<gene>
    <name evidence="2" type="ORF">B0T14DRAFT_599065</name>
</gene>
<comment type="caution">
    <text evidence="2">The sequence shown here is derived from an EMBL/GenBank/DDBJ whole genome shotgun (WGS) entry which is preliminary data.</text>
</comment>
<dbReference type="AlphaFoldDB" id="A0AA39XH47"/>
<organism evidence="2 3">
    <name type="scientific">Immersiella caudata</name>
    <dbReference type="NCBI Taxonomy" id="314043"/>
    <lineage>
        <taxon>Eukaryota</taxon>
        <taxon>Fungi</taxon>
        <taxon>Dikarya</taxon>
        <taxon>Ascomycota</taxon>
        <taxon>Pezizomycotina</taxon>
        <taxon>Sordariomycetes</taxon>
        <taxon>Sordariomycetidae</taxon>
        <taxon>Sordariales</taxon>
        <taxon>Lasiosphaeriaceae</taxon>
        <taxon>Immersiella</taxon>
    </lineage>
</organism>
<reference evidence="2" key="1">
    <citation type="submission" date="2023-06" db="EMBL/GenBank/DDBJ databases">
        <title>Genome-scale phylogeny and comparative genomics of the fungal order Sordariales.</title>
        <authorList>
            <consortium name="Lawrence Berkeley National Laboratory"/>
            <person name="Hensen N."/>
            <person name="Bonometti L."/>
            <person name="Westerberg I."/>
            <person name="Brannstrom I.O."/>
            <person name="Guillou S."/>
            <person name="Cros-Aarteil S."/>
            <person name="Calhoun S."/>
            <person name="Haridas S."/>
            <person name="Kuo A."/>
            <person name="Mondo S."/>
            <person name="Pangilinan J."/>
            <person name="Riley R."/>
            <person name="Labutti K."/>
            <person name="Andreopoulos B."/>
            <person name="Lipzen A."/>
            <person name="Chen C."/>
            <person name="Yanf M."/>
            <person name="Daum C."/>
            <person name="Ng V."/>
            <person name="Clum A."/>
            <person name="Steindorff A."/>
            <person name="Ohm R."/>
            <person name="Martin F."/>
            <person name="Silar P."/>
            <person name="Natvig D."/>
            <person name="Lalanne C."/>
            <person name="Gautier V."/>
            <person name="Ament-Velasquez S.L."/>
            <person name="Kruys A."/>
            <person name="Hutchinson M.I."/>
            <person name="Powell A.J."/>
            <person name="Barry K."/>
            <person name="Miller A.N."/>
            <person name="Grigoriev I.V."/>
            <person name="Debuchy R."/>
            <person name="Gladieux P."/>
            <person name="Thoren M.H."/>
            <person name="Johannesson H."/>
        </authorList>
    </citation>
    <scope>NUCLEOTIDE SEQUENCE</scope>
    <source>
        <strain evidence="2">CBS 606.72</strain>
    </source>
</reference>
<sequence>MAFSPSSISHRTEILVISDHDLKMIAETFKPVFKYSPAAPDAGDADFNIVSCVHIKSIGSVDVKVKVKGDFSEAATERLTTTATAAAERLATTTAAAAERLTATTTAAAERYAVSTAIAATPFILGGLGGLAIWKMAGRRAPKVTKATMGVRQLRTPFAMRTKTKHV</sequence>